<accession>A0A0B7GT71</accession>
<dbReference type="PANTHER" id="PTHR43133">
    <property type="entry name" value="RNA POLYMERASE ECF-TYPE SIGMA FACTO"/>
    <property type="match status" value="1"/>
</dbReference>
<evidence type="ECO:0000256" key="3">
    <source>
        <dbReference type="ARBA" id="ARBA00023082"/>
    </source>
</evidence>
<evidence type="ECO:0000313" key="8">
    <source>
        <dbReference type="EMBL" id="QEJ98538.1"/>
    </source>
</evidence>
<dbReference type="OrthoDB" id="9784984at2"/>
<name>A0A0B7GT71_TREPH</name>
<feature type="domain" description="RNA polymerase sigma factor 70 region 4 type 2" evidence="6">
    <location>
        <begin position="136"/>
        <end position="187"/>
    </location>
</feature>
<dbReference type="Proteomes" id="UP000323594">
    <property type="component" value="Chromosome"/>
</dbReference>
<evidence type="ECO:0000259" key="6">
    <source>
        <dbReference type="Pfam" id="PF08281"/>
    </source>
</evidence>
<evidence type="ECO:0000256" key="2">
    <source>
        <dbReference type="ARBA" id="ARBA00023015"/>
    </source>
</evidence>
<dbReference type="Pfam" id="PF08281">
    <property type="entry name" value="Sigma70_r4_2"/>
    <property type="match status" value="1"/>
</dbReference>
<dbReference type="Gene3D" id="1.10.1740.10">
    <property type="match status" value="1"/>
</dbReference>
<feature type="domain" description="RNA polymerase sigma-70 region 2" evidence="5">
    <location>
        <begin position="41"/>
        <end position="108"/>
    </location>
</feature>
<dbReference type="AlphaFoldDB" id="A0A0B7GT71"/>
<dbReference type="InterPro" id="IPR013325">
    <property type="entry name" value="RNA_pol_sigma_r2"/>
</dbReference>
<reference evidence="9" key="1">
    <citation type="submission" date="2015-01" db="EMBL/GenBank/DDBJ databases">
        <authorList>
            <person name="Manzoor Shahid"/>
            <person name="Zubair Saima"/>
        </authorList>
    </citation>
    <scope>NUCLEOTIDE SEQUENCE [LARGE SCALE GENOMIC DNA]</scope>
    <source>
        <strain evidence="9">V1</strain>
    </source>
</reference>
<dbReference type="SUPFAM" id="SSF88659">
    <property type="entry name" value="Sigma3 and sigma4 domains of RNA polymerase sigma factors"/>
    <property type="match status" value="1"/>
</dbReference>
<keyword evidence="3" id="KW-0731">Sigma factor</keyword>
<reference evidence="8 10" key="3">
    <citation type="submission" date="2019-08" db="EMBL/GenBank/DDBJ databases">
        <authorList>
            <person name="Kuhnert P."/>
        </authorList>
    </citation>
    <scope>NUCLEOTIDE SEQUENCE [LARGE SCALE GENOMIC DNA]</scope>
    <source>
        <strain evidence="8 10">B36.5</strain>
    </source>
</reference>
<dbReference type="Proteomes" id="UP000042527">
    <property type="component" value="Unassembled WGS sequence"/>
</dbReference>
<keyword evidence="2" id="KW-0805">Transcription regulation</keyword>
<evidence type="ECO:0000256" key="1">
    <source>
        <dbReference type="ARBA" id="ARBA00010641"/>
    </source>
</evidence>
<comment type="similarity">
    <text evidence="1">Belongs to the sigma-70 factor family. ECF subfamily.</text>
</comment>
<proteinExistence type="inferred from homology"/>
<evidence type="ECO:0000313" key="7">
    <source>
        <dbReference type="EMBL" id="CEM61839.1"/>
    </source>
</evidence>
<protein>
    <submittedName>
        <fullName evidence="8">RNA polymerase sigma factor</fullName>
    </submittedName>
    <submittedName>
        <fullName evidence="7">Sigma-70 region 2</fullName>
    </submittedName>
</protein>
<dbReference type="GO" id="GO:0016987">
    <property type="term" value="F:sigma factor activity"/>
    <property type="evidence" value="ECO:0007669"/>
    <property type="project" value="UniProtKB-KW"/>
</dbReference>
<dbReference type="SUPFAM" id="SSF88946">
    <property type="entry name" value="Sigma2 domain of RNA polymerase sigma factors"/>
    <property type="match status" value="1"/>
</dbReference>
<sequence>MLKKKILSNNDPKKEQQTQKKIDKEICKAVLNGNTQAFSVLVEKYQQQIYRLGMSFFKNEDDSKDFVQDVMLKAYTALGSFRGDSAFSTWLISIAYNTAINSMRRSQRFVSFAESFEIEAPGETPEERHINNCVKLSIREAVENLCEKYRVCIDLYFFYDMPYADISSITGLPVNTIKSHVFRAKKILREYLTEEQVLFRSNENPSSGIFAIFQLRYDL</sequence>
<reference evidence="7" key="2">
    <citation type="submission" date="2015-01" db="EMBL/GenBank/DDBJ databases">
        <authorList>
            <person name="Xiang T."/>
            <person name="Song Y."/>
            <person name="Huang L."/>
            <person name="Wang B."/>
            <person name="Wu P."/>
        </authorList>
    </citation>
    <scope>NUCLEOTIDE SEQUENCE [LARGE SCALE GENOMIC DNA]</scope>
    <source>
        <strain evidence="7">V1</strain>
    </source>
</reference>
<dbReference type="InterPro" id="IPR007627">
    <property type="entry name" value="RNA_pol_sigma70_r2"/>
</dbReference>
<dbReference type="PANTHER" id="PTHR43133:SF51">
    <property type="entry name" value="RNA POLYMERASE SIGMA FACTOR"/>
    <property type="match status" value="1"/>
</dbReference>
<dbReference type="InterPro" id="IPR014284">
    <property type="entry name" value="RNA_pol_sigma-70_dom"/>
</dbReference>
<dbReference type="Pfam" id="PF04542">
    <property type="entry name" value="Sigma70_r2"/>
    <property type="match status" value="1"/>
</dbReference>
<keyword evidence="9" id="KW-1185">Reference proteome</keyword>
<dbReference type="GO" id="GO:0006352">
    <property type="term" value="P:DNA-templated transcription initiation"/>
    <property type="evidence" value="ECO:0007669"/>
    <property type="project" value="InterPro"/>
</dbReference>
<dbReference type="Gene3D" id="1.10.10.10">
    <property type="entry name" value="Winged helix-like DNA-binding domain superfamily/Winged helix DNA-binding domain"/>
    <property type="match status" value="1"/>
</dbReference>
<evidence type="ECO:0000313" key="10">
    <source>
        <dbReference type="Proteomes" id="UP000323594"/>
    </source>
</evidence>
<dbReference type="InterPro" id="IPR013324">
    <property type="entry name" value="RNA_pol_sigma_r3/r4-like"/>
</dbReference>
<dbReference type="InterPro" id="IPR036388">
    <property type="entry name" value="WH-like_DNA-bd_sf"/>
</dbReference>
<dbReference type="EMBL" id="CDNC01000014">
    <property type="protein sequence ID" value="CEM61839.1"/>
    <property type="molecule type" value="Genomic_DNA"/>
</dbReference>
<evidence type="ECO:0000313" key="9">
    <source>
        <dbReference type="Proteomes" id="UP000042527"/>
    </source>
</evidence>
<evidence type="ECO:0000259" key="5">
    <source>
        <dbReference type="Pfam" id="PF04542"/>
    </source>
</evidence>
<dbReference type="InterPro" id="IPR013249">
    <property type="entry name" value="RNA_pol_sigma70_r4_t2"/>
</dbReference>
<gene>
    <name evidence="8" type="ORF">FUT82_11380</name>
    <name evidence="7" type="ORF">TPHV1_210072</name>
</gene>
<dbReference type="EMBL" id="CP042817">
    <property type="protein sequence ID" value="QEJ98538.1"/>
    <property type="molecule type" value="Genomic_DNA"/>
</dbReference>
<organism evidence="7 9">
    <name type="scientific">Treponema phagedenis</name>
    <dbReference type="NCBI Taxonomy" id="162"/>
    <lineage>
        <taxon>Bacteria</taxon>
        <taxon>Pseudomonadati</taxon>
        <taxon>Spirochaetota</taxon>
        <taxon>Spirochaetia</taxon>
        <taxon>Spirochaetales</taxon>
        <taxon>Treponemataceae</taxon>
        <taxon>Treponema</taxon>
    </lineage>
</organism>
<dbReference type="InterPro" id="IPR039425">
    <property type="entry name" value="RNA_pol_sigma-70-like"/>
</dbReference>
<keyword evidence="4" id="KW-0804">Transcription</keyword>
<dbReference type="NCBIfam" id="TIGR02937">
    <property type="entry name" value="sigma70-ECF"/>
    <property type="match status" value="1"/>
</dbReference>
<dbReference type="CDD" id="cd06171">
    <property type="entry name" value="Sigma70_r4"/>
    <property type="match status" value="1"/>
</dbReference>
<dbReference type="GO" id="GO:0003677">
    <property type="term" value="F:DNA binding"/>
    <property type="evidence" value="ECO:0007669"/>
    <property type="project" value="InterPro"/>
</dbReference>
<evidence type="ECO:0000256" key="4">
    <source>
        <dbReference type="ARBA" id="ARBA00023163"/>
    </source>
</evidence>